<accession>A0A9W6I604</accession>
<reference evidence="1" key="1">
    <citation type="journal article" date="2014" name="Int. J. Syst. Evol. Microbiol.">
        <title>Complete genome sequence of Corynebacterium casei LMG S-19264T (=DSM 44701T), isolated from a smear-ripened cheese.</title>
        <authorList>
            <consortium name="US DOE Joint Genome Institute (JGI-PGF)"/>
            <person name="Walter F."/>
            <person name="Albersmeier A."/>
            <person name="Kalinowski J."/>
            <person name="Ruckert C."/>
        </authorList>
    </citation>
    <scope>NUCLEOTIDE SEQUENCE</scope>
    <source>
        <strain evidence="1">VKM Ac-2007</strain>
    </source>
</reference>
<comment type="caution">
    <text evidence="1">The sequence shown here is derived from an EMBL/GenBank/DDBJ whole genome shotgun (WGS) entry which is preliminary data.</text>
</comment>
<gene>
    <name evidence="1" type="ORF">GCM10017600_54890</name>
</gene>
<sequence>MTFKQRFRAPRFIEPKSSRWSRLFGETSPWSGEALWFRGDLEGNWRHRRLGGKPPGIQLPATSPCPHDPTLVMVVFDDSGSVIGSNDPIGNRYEETRVAVEKLARACKCYRHEIAVLHFDRGTGGDVAPCRLDRRGRRLINQGLAKPLEVLSGYGTSELTSVLADAGHLAVQRPRHRRVLIVFSDYELTDPNPGWVLKQLCHFPAEVHAVVLGSPPPDQLMNNPAVAVTSITWSSPRGAVARTLFQAIVNVPARYERQGT</sequence>
<evidence type="ECO:0000313" key="2">
    <source>
        <dbReference type="Proteomes" id="UP001143474"/>
    </source>
</evidence>
<evidence type="ECO:0000313" key="1">
    <source>
        <dbReference type="EMBL" id="GLK12081.1"/>
    </source>
</evidence>
<dbReference type="AlphaFoldDB" id="A0A9W6I604"/>
<reference evidence="1" key="2">
    <citation type="submission" date="2023-01" db="EMBL/GenBank/DDBJ databases">
        <authorList>
            <person name="Sun Q."/>
            <person name="Evtushenko L."/>
        </authorList>
    </citation>
    <scope>NUCLEOTIDE SEQUENCE</scope>
    <source>
        <strain evidence="1">VKM Ac-2007</strain>
    </source>
</reference>
<dbReference type="InterPro" id="IPR036465">
    <property type="entry name" value="vWFA_dom_sf"/>
</dbReference>
<organism evidence="1 2">
    <name type="scientific">Streptosporangium carneum</name>
    <dbReference type="NCBI Taxonomy" id="47481"/>
    <lineage>
        <taxon>Bacteria</taxon>
        <taxon>Bacillati</taxon>
        <taxon>Actinomycetota</taxon>
        <taxon>Actinomycetes</taxon>
        <taxon>Streptosporangiales</taxon>
        <taxon>Streptosporangiaceae</taxon>
        <taxon>Streptosporangium</taxon>
    </lineage>
</organism>
<proteinExistence type="predicted"/>
<dbReference type="Proteomes" id="UP001143474">
    <property type="component" value="Unassembled WGS sequence"/>
</dbReference>
<dbReference type="Gene3D" id="3.40.50.410">
    <property type="entry name" value="von Willebrand factor, type A domain"/>
    <property type="match status" value="1"/>
</dbReference>
<evidence type="ECO:0008006" key="3">
    <source>
        <dbReference type="Google" id="ProtNLM"/>
    </source>
</evidence>
<protein>
    <recommendedName>
        <fullName evidence="3">VWA domain-containing protein</fullName>
    </recommendedName>
</protein>
<dbReference type="EMBL" id="BSEV01000014">
    <property type="protein sequence ID" value="GLK12081.1"/>
    <property type="molecule type" value="Genomic_DNA"/>
</dbReference>
<dbReference type="SUPFAM" id="SSF53300">
    <property type="entry name" value="vWA-like"/>
    <property type="match status" value="1"/>
</dbReference>
<keyword evidence="2" id="KW-1185">Reference proteome</keyword>
<dbReference type="RefSeq" id="WP_271220422.1">
    <property type="nucleotide sequence ID" value="NZ_BAAAVD010000053.1"/>
</dbReference>
<name>A0A9W6I604_9ACTN</name>